<accession>A0ACB7J7D9</accession>
<dbReference type="Proteomes" id="UP000824881">
    <property type="component" value="Unassembled WGS sequence"/>
</dbReference>
<comment type="caution">
    <text evidence="1">The sequence shown here is derived from an EMBL/GenBank/DDBJ whole genome shotgun (WGS) entry which is preliminary data.</text>
</comment>
<organism evidence="1 2">
    <name type="scientific">Pleurotus cornucopiae</name>
    <name type="common">Cornucopia mushroom</name>
    <dbReference type="NCBI Taxonomy" id="5321"/>
    <lineage>
        <taxon>Eukaryota</taxon>
        <taxon>Fungi</taxon>
        <taxon>Dikarya</taxon>
        <taxon>Basidiomycota</taxon>
        <taxon>Agaricomycotina</taxon>
        <taxon>Agaricomycetes</taxon>
        <taxon>Agaricomycetidae</taxon>
        <taxon>Agaricales</taxon>
        <taxon>Pleurotineae</taxon>
        <taxon>Pleurotaceae</taxon>
        <taxon>Pleurotus</taxon>
    </lineage>
</organism>
<protein>
    <submittedName>
        <fullName evidence="1">Uncharacterized protein</fullName>
    </submittedName>
</protein>
<name>A0ACB7J7D9_PLECO</name>
<evidence type="ECO:0000313" key="2">
    <source>
        <dbReference type="Proteomes" id="UP000824881"/>
    </source>
</evidence>
<sequence length="714" mass="77311">MATPSVHHQEHTYGALFEFSDEESSLDVDGASNICAHTLTAPYSPPVAATQAGVFEAPLEAEHETCETGIYLTWKTPAMGTMAEPLSAWSPYSSPCISLGRDVCSEIRENGMASVRMRTQCMESFSRRTGYETEARCHPRIFGAPQRRRRPLVCDPAQMDQEHPYAGRHQLTGSQKVHNPAIASFIASLTVSSNSDNADIEDRPWRQEVLHLEADEPRYTVDRQIKIHSNPHHRPTAMHSSPDLVMDGLRACEDVLDVQDSRPPPRLDVVPMNSAKIQYTVVGTKRPGLFGRPRPETSRIVACPHLHGDLLKELDTPEAPHDKTLANPRPSLQRLSYVDRYRAVAFAFFGALLVAAAPDRQLCGDAENIADKIPSCRVTAPPGPFQPALFNVSKWIWTGENAVPGGVNPVGVRAFRKNITTPCGKCAVHATIIVASDNTHVFYVNGVEIGAGAGWTKGQVLYAALRPSSNLFAIAGGNIPPGGPAGVIASILIHYADGSTDTFITDETWRTVPGAAPPKDFQLPATDDSKWGFAALQGIYAKSRWGAVALPPVLGFNDSKWIWSSDHKNGVAPKGTRAFRKTINECAKVAVSATVLIIVDDSYTLYVNGEKVGTANSYTRSQAWTILNLHPTFNTFAISAGNIGGPAGVLATILITYSDGSNQTVVTDSTWKAIQNVPKGFELPFVNEAEWEDAKIVGPFGVGPWGKGAVIPLA</sequence>
<evidence type="ECO:0000313" key="1">
    <source>
        <dbReference type="EMBL" id="KAG9225729.1"/>
    </source>
</evidence>
<keyword evidence="2" id="KW-1185">Reference proteome</keyword>
<proteinExistence type="predicted"/>
<reference evidence="1 2" key="1">
    <citation type="journal article" date="2021" name="Appl. Environ. Microbiol.">
        <title>Genetic linkage and physical mapping for an oyster mushroom Pleurotus cornucopiae and QTL analysis for the trait cap color.</title>
        <authorList>
            <person name="Zhang Y."/>
            <person name="Gao W."/>
            <person name="Sonnenberg A."/>
            <person name="Chen Q."/>
            <person name="Zhang J."/>
            <person name="Huang C."/>
        </authorList>
    </citation>
    <scope>NUCLEOTIDE SEQUENCE [LARGE SCALE GENOMIC DNA]</scope>
    <source>
        <strain evidence="1">CCMSSC00406</strain>
    </source>
</reference>
<dbReference type="EMBL" id="WQMT02000002">
    <property type="protein sequence ID" value="KAG9225729.1"/>
    <property type="molecule type" value="Genomic_DNA"/>
</dbReference>
<gene>
    <name evidence="1" type="ORF">CCMSSC00406_0009326</name>
</gene>